<evidence type="ECO:0000313" key="1">
    <source>
        <dbReference type="EMBL" id="KIK13159.1"/>
    </source>
</evidence>
<keyword evidence="2" id="KW-1185">Reference proteome</keyword>
<dbReference type="Proteomes" id="UP000054018">
    <property type="component" value="Unassembled WGS sequence"/>
</dbReference>
<protein>
    <submittedName>
        <fullName evidence="1">Uncharacterized protein</fullName>
    </submittedName>
</protein>
<dbReference type="AlphaFoldDB" id="A0A0C9YGY6"/>
<gene>
    <name evidence="1" type="ORF">PISMIDRAFT_688958</name>
</gene>
<proteinExistence type="predicted"/>
<dbReference type="EMBL" id="KN834016">
    <property type="protein sequence ID" value="KIK13159.1"/>
    <property type="molecule type" value="Genomic_DNA"/>
</dbReference>
<reference evidence="1 2" key="1">
    <citation type="submission" date="2014-04" db="EMBL/GenBank/DDBJ databases">
        <authorList>
            <consortium name="DOE Joint Genome Institute"/>
            <person name="Kuo A."/>
            <person name="Kohler A."/>
            <person name="Costa M.D."/>
            <person name="Nagy L.G."/>
            <person name="Floudas D."/>
            <person name="Copeland A."/>
            <person name="Barry K.W."/>
            <person name="Cichocki N."/>
            <person name="Veneault-Fourrey C."/>
            <person name="LaButti K."/>
            <person name="Lindquist E.A."/>
            <person name="Lipzen A."/>
            <person name="Lundell T."/>
            <person name="Morin E."/>
            <person name="Murat C."/>
            <person name="Sun H."/>
            <person name="Tunlid A."/>
            <person name="Henrissat B."/>
            <person name="Grigoriev I.V."/>
            <person name="Hibbett D.S."/>
            <person name="Martin F."/>
            <person name="Nordberg H.P."/>
            <person name="Cantor M.N."/>
            <person name="Hua S.X."/>
        </authorList>
    </citation>
    <scope>NUCLEOTIDE SEQUENCE [LARGE SCALE GENOMIC DNA]</scope>
    <source>
        <strain evidence="1 2">441</strain>
    </source>
</reference>
<reference evidence="2" key="2">
    <citation type="submission" date="2015-01" db="EMBL/GenBank/DDBJ databases">
        <title>Evolutionary Origins and Diversification of the Mycorrhizal Mutualists.</title>
        <authorList>
            <consortium name="DOE Joint Genome Institute"/>
            <consortium name="Mycorrhizal Genomics Consortium"/>
            <person name="Kohler A."/>
            <person name="Kuo A."/>
            <person name="Nagy L.G."/>
            <person name="Floudas D."/>
            <person name="Copeland A."/>
            <person name="Barry K.W."/>
            <person name="Cichocki N."/>
            <person name="Veneault-Fourrey C."/>
            <person name="LaButti K."/>
            <person name="Lindquist E.A."/>
            <person name="Lipzen A."/>
            <person name="Lundell T."/>
            <person name="Morin E."/>
            <person name="Murat C."/>
            <person name="Riley R."/>
            <person name="Ohm R."/>
            <person name="Sun H."/>
            <person name="Tunlid A."/>
            <person name="Henrissat B."/>
            <person name="Grigoriev I.V."/>
            <person name="Hibbett D.S."/>
            <person name="Martin F."/>
        </authorList>
    </citation>
    <scope>NUCLEOTIDE SEQUENCE [LARGE SCALE GENOMIC DNA]</scope>
    <source>
        <strain evidence="2">441</strain>
    </source>
</reference>
<sequence length="113" mass="12749">MSVDPRVFHLKIGVKRICRASMQTLRIGKNFAGTVRALVACVMGRADQGQELARNDQRAHHVGGLGYRGCDLMSEKSHVLYNERSMRSEPTVFVYLFVARATQAKRIRSYHLG</sequence>
<accession>A0A0C9YGY6</accession>
<organism evidence="1 2">
    <name type="scientific">Pisolithus microcarpus 441</name>
    <dbReference type="NCBI Taxonomy" id="765257"/>
    <lineage>
        <taxon>Eukaryota</taxon>
        <taxon>Fungi</taxon>
        <taxon>Dikarya</taxon>
        <taxon>Basidiomycota</taxon>
        <taxon>Agaricomycotina</taxon>
        <taxon>Agaricomycetes</taxon>
        <taxon>Agaricomycetidae</taxon>
        <taxon>Boletales</taxon>
        <taxon>Sclerodermatineae</taxon>
        <taxon>Pisolithaceae</taxon>
        <taxon>Pisolithus</taxon>
    </lineage>
</organism>
<dbReference type="HOGENOM" id="CLU_2134537_0_0_1"/>
<evidence type="ECO:0000313" key="2">
    <source>
        <dbReference type="Proteomes" id="UP000054018"/>
    </source>
</evidence>
<name>A0A0C9YGY6_9AGAM</name>